<evidence type="ECO:0000256" key="14">
    <source>
        <dbReference type="PIRNR" id="PIRNR000641"/>
    </source>
</evidence>
<evidence type="ECO:0000256" key="6">
    <source>
        <dbReference type="ARBA" id="ARBA00022729"/>
    </source>
</evidence>
<evidence type="ECO:0000256" key="12">
    <source>
        <dbReference type="ARBA" id="ARBA00023157"/>
    </source>
</evidence>
<dbReference type="FunFam" id="3.30.200.20:FF:000178">
    <property type="entry name" value="serine/threonine-protein kinase PBS1-like"/>
    <property type="match status" value="1"/>
</dbReference>
<feature type="chain" id="PRO_5032683772" description="Receptor-like serine/threonine-protein kinase" evidence="18">
    <location>
        <begin position="22"/>
        <end position="827"/>
    </location>
</feature>
<dbReference type="GO" id="GO:0004674">
    <property type="term" value="F:protein serine/threonine kinase activity"/>
    <property type="evidence" value="ECO:0007669"/>
    <property type="project" value="UniProtKB-KW"/>
</dbReference>
<evidence type="ECO:0000256" key="5">
    <source>
        <dbReference type="ARBA" id="ARBA00022692"/>
    </source>
</evidence>
<accession>A0A835UH72</accession>
<dbReference type="GO" id="GO:0016020">
    <property type="term" value="C:membrane"/>
    <property type="evidence" value="ECO:0007669"/>
    <property type="project" value="UniProtKB-SubCell"/>
</dbReference>
<dbReference type="PROSITE" id="PS50011">
    <property type="entry name" value="PROTEIN_KINASE_DOM"/>
    <property type="match status" value="1"/>
</dbReference>
<feature type="signal peptide" evidence="18">
    <location>
        <begin position="1"/>
        <end position="21"/>
    </location>
</feature>
<dbReference type="SMART" id="SM00220">
    <property type="entry name" value="S_TKc"/>
    <property type="match status" value="1"/>
</dbReference>
<keyword evidence="2 14" id="KW-0723">Serine/threonine-protein kinase</keyword>
<dbReference type="Gene3D" id="2.90.10.10">
    <property type="entry name" value="Bulb-type lectin domain"/>
    <property type="match status" value="1"/>
</dbReference>
<dbReference type="Gene3D" id="3.30.200.20">
    <property type="entry name" value="Phosphorylase Kinase, domain 1"/>
    <property type="match status" value="1"/>
</dbReference>
<evidence type="ECO:0000256" key="17">
    <source>
        <dbReference type="SAM" id="Phobius"/>
    </source>
</evidence>
<dbReference type="CDD" id="cd14066">
    <property type="entry name" value="STKc_IRAK"/>
    <property type="match status" value="1"/>
</dbReference>
<evidence type="ECO:0000256" key="3">
    <source>
        <dbReference type="ARBA" id="ARBA00022536"/>
    </source>
</evidence>
<evidence type="ECO:0000313" key="21">
    <source>
        <dbReference type="EMBL" id="KAG0461243.1"/>
    </source>
</evidence>
<dbReference type="PIRSF" id="PIRSF000641">
    <property type="entry name" value="SRK"/>
    <property type="match status" value="1"/>
</dbReference>
<dbReference type="EC" id="2.7.11.1" evidence="14"/>
<dbReference type="GO" id="GO:0005524">
    <property type="term" value="F:ATP binding"/>
    <property type="evidence" value="ECO:0007669"/>
    <property type="project" value="UniProtKB-UniRule"/>
</dbReference>
<evidence type="ECO:0000256" key="10">
    <source>
        <dbReference type="ARBA" id="ARBA00022989"/>
    </source>
</evidence>
<comment type="caution">
    <text evidence="21">The sequence shown here is derived from an EMBL/GenBank/DDBJ whole genome shotgun (WGS) entry which is preliminary data.</text>
</comment>
<dbReference type="InterPro" id="IPR036426">
    <property type="entry name" value="Bulb-type_lectin_dom_sf"/>
</dbReference>
<dbReference type="PROSITE" id="PS00108">
    <property type="entry name" value="PROTEIN_KINASE_ST"/>
    <property type="match status" value="1"/>
</dbReference>
<evidence type="ECO:0000256" key="16">
    <source>
        <dbReference type="SAM" id="MobiDB-lite"/>
    </source>
</evidence>
<dbReference type="CDD" id="cd00028">
    <property type="entry name" value="B_lectin"/>
    <property type="match status" value="1"/>
</dbReference>
<dbReference type="InterPro" id="IPR017441">
    <property type="entry name" value="Protein_kinase_ATP_BS"/>
</dbReference>
<reference evidence="21 22" key="1">
    <citation type="journal article" date="2020" name="Nat. Food">
        <title>A phased Vanilla planifolia genome enables genetic improvement of flavour and production.</title>
        <authorList>
            <person name="Hasing T."/>
            <person name="Tang H."/>
            <person name="Brym M."/>
            <person name="Khazi F."/>
            <person name="Huang T."/>
            <person name="Chambers A.H."/>
        </authorList>
    </citation>
    <scope>NUCLEOTIDE SEQUENCE [LARGE SCALE GENOMIC DNA]</scope>
    <source>
        <tissue evidence="21">Leaf</tissue>
    </source>
</reference>
<keyword evidence="5 17" id="KW-0812">Transmembrane</keyword>
<dbReference type="EMBL" id="JADCNL010000011">
    <property type="protein sequence ID" value="KAG0461243.1"/>
    <property type="molecule type" value="Genomic_DNA"/>
</dbReference>
<proteinExistence type="inferred from homology"/>
<evidence type="ECO:0000256" key="2">
    <source>
        <dbReference type="ARBA" id="ARBA00022527"/>
    </source>
</evidence>
<comment type="subcellular location">
    <subcellularLocation>
        <location evidence="1">Membrane</location>
        <topology evidence="1">Single-pass membrane protein</topology>
    </subcellularLocation>
</comment>
<dbReference type="InterPro" id="IPR001480">
    <property type="entry name" value="Bulb-type_lectin_dom"/>
</dbReference>
<dbReference type="SUPFAM" id="SSF51110">
    <property type="entry name" value="alpha-D-mannose-specific plant lectins"/>
    <property type="match status" value="1"/>
</dbReference>
<dbReference type="OrthoDB" id="772256at2759"/>
<protein>
    <recommendedName>
        <fullName evidence="14">Receptor-like serine/threonine-protein kinase</fullName>
        <ecNumber evidence="14">2.7.11.1</ecNumber>
    </recommendedName>
</protein>
<dbReference type="FunFam" id="1.10.510.10:FF:000384">
    <property type="entry name" value="G-type lectin S-receptor-like serine/threonine-protein kinase"/>
    <property type="match status" value="1"/>
</dbReference>
<feature type="domain" description="Bulb-type lectin" evidence="20">
    <location>
        <begin position="25"/>
        <end position="144"/>
    </location>
</feature>
<dbReference type="InterPro" id="IPR000719">
    <property type="entry name" value="Prot_kinase_dom"/>
</dbReference>
<evidence type="ECO:0000256" key="13">
    <source>
        <dbReference type="ARBA" id="ARBA00023180"/>
    </source>
</evidence>
<comment type="catalytic activity">
    <reaction evidence="14">
        <text>L-threonyl-[protein] + ATP = O-phospho-L-threonyl-[protein] + ADP + H(+)</text>
        <dbReference type="Rhea" id="RHEA:46608"/>
        <dbReference type="Rhea" id="RHEA-COMP:11060"/>
        <dbReference type="Rhea" id="RHEA-COMP:11605"/>
        <dbReference type="ChEBI" id="CHEBI:15378"/>
        <dbReference type="ChEBI" id="CHEBI:30013"/>
        <dbReference type="ChEBI" id="CHEBI:30616"/>
        <dbReference type="ChEBI" id="CHEBI:61977"/>
        <dbReference type="ChEBI" id="CHEBI:456216"/>
        <dbReference type="EC" id="2.7.11.1"/>
    </reaction>
</comment>
<organism evidence="21 22">
    <name type="scientific">Vanilla planifolia</name>
    <name type="common">Vanilla</name>
    <dbReference type="NCBI Taxonomy" id="51239"/>
    <lineage>
        <taxon>Eukaryota</taxon>
        <taxon>Viridiplantae</taxon>
        <taxon>Streptophyta</taxon>
        <taxon>Embryophyta</taxon>
        <taxon>Tracheophyta</taxon>
        <taxon>Spermatophyta</taxon>
        <taxon>Magnoliopsida</taxon>
        <taxon>Liliopsida</taxon>
        <taxon>Asparagales</taxon>
        <taxon>Orchidaceae</taxon>
        <taxon>Vanilloideae</taxon>
        <taxon>Vanilleae</taxon>
        <taxon>Vanilla</taxon>
    </lineage>
</organism>
<dbReference type="Gene3D" id="1.10.510.10">
    <property type="entry name" value="Transferase(Phosphotransferase) domain 1"/>
    <property type="match status" value="1"/>
</dbReference>
<evidence type="ECO:0000256" key="8">
    <source>
        <dbReference type="ARBA" id="ARBA00022777"/>
    </source>
</evidence>
<sequence>MGSSLFCYVMLIPAFLRLSESLTGKIPLGSDLSASSGLSWVSENGTFALGFTSSSSGDGVILAIRYAGLPDDQTTVWSPNRDSPVSRDAVVRLDQTGNLQLLDRDKLMWASNTTGFGVEFVVMSDSGNLLLCTANSSQPVAWESFRHPSDTLLPGQPLTASLELTSSKSQFGYYCLKMLQQQTSLSLALTYILPEADSTNTNFSYWSSPQISNATGDVVAMLDQFGSFSITYGRSSAGMVYVHKNDSGNSSVSVLRRLTIEEDGNLHLYEWNSSRDGKGGWESQWLAVSNPCQVAGICGSGLCTLDGSSGGAKCRNLSMLMPSMANSGDCRAERKMEAFPQTRYYFSGDSTIANYSNLSMASECSAYCLSDCDCVASVYEIVEDETYCWSLSSMVFGGLQDPSSTLYVKVAENETNGESGKGDGSTSSSSRRNRIILPLLLCFSVLLLFLCLLLRFAAKRRKKLQDRIVTSYLSLPGAPSHFNYHDLQIATCNFSSLLGSGGFGSVYKGTLRDGTLVAVKKLDKLLPHGEKEFITEVTTIGAMHHMNLVTLCGFCSERSHRLLVYEYMSNGSLDKWIFPSHDRQTRLLNWNTRYEIAVSIARGIAYFHEQCRNRIIHCDIKPENILLGEDFCPKVSDFGLAKLMSREHSRVVTMVRGTRGYLAPEWISNRPITVKADVYSYGMLLLEIAGGRRNLDMSRDAEEFFYPGFAFNELKKGTPARAADKRLKGGVQEEELSRALRAAFWCIQEEANTRPSMGEVVRMLEGSAEIPEPPMPQAVQEMEEEGLQTVYNAMKRGLLHEPLSSSSVIDSRGGSKATCSYSTMSPR</sequence>
<keyword evidence="10 17" id="KW-1133">Transmembrane helix</keyword>
<dbReference type="Pfam" id="PF00069">
    <property type="entry name" value="Pkinase"/>
    <property type="match status" value="1"/>
</dbReference>
<dbReference type="InterPro" id="IPR008271">
    <property type="entry name" value="Ser/Thr_kinase_AS"/>
</dbReference>
<dbReference type="PANTHER" id="PTHR47974">
    <property type="entry name" value="OS07G0415500 PROTEIN"/>
    <property type="match status" value="1"/>
</dbReference>
<dbReference type="SMART" id="SM00108">
    <property type="entry name" value="B_lectin"/>
    <property type="match status" value="1"/>
</dbReference>
<evidence type="ECO:0000256" key="11">
    <source>
        <dbReference type="ARBA" id="ARBA00023136"/>
    </source>
</evidence>
<evidence type="ECO:0000256" key="7">
    <source>
        <dbReference type="ARBA" id="ARBA00022741"/>
    </source>
</evidence>
<evidence type="ECO:0000256" key="9">
    <source>
        <dbReference type="ARBA" id="ARBA00022840"/>
    </source>
</evidence>
<evidence type="ECO:0000256" key="18">
    <source>
        <dbReference type="SAM" id="SignalP"/>
    </source>
</evidence>
<evidence type="ECO:0000256" key="4">
    <source>
        <dbReference type="ARBA" id="ARBA00022679"/>
    </source>
</evidence>
<evidence type="ECO:0000256" key="1">
    <source>
        <dbReference type="ARBA" id="ARBA00004167"/>
    </source>
</evidence>
<evidence type="ECO:0000256" key="15">
    <source>
        <dbReference type="PROSITE-ProRule" id="PRU10141"/>
    </source>
</evidence>
<comment type="catalytic activity">
    <reaction evidence="14">
        <text>L-seryl-[protein] + ATP = O-phospho-L-seryl-[protein] + ADP + H(+)</text>
        <dbReference type="Rhea" id="RHEA:17989"/>
        <dbReference type="Rhea" id="RHEA-COMP:9863"/>
        <dbReference type="Rhea" id="RHEA-COMP:11604"/>
        <dbReference type="ChEBI" id="CHEBI:15378"/>
        <dbReference type="ChEBI" id="CHEBI:29999"/>
        <dbReference type="ChEBI" id="CHEBI:30616"/>
        <dbReference type="ChEBI" id="CHEBI:83421"/>
        <dbReference type="ChEBI" id="CHEBI:456216"/>
        <dbReference type="EC" id="2.7.11.1"/>
    </reaction>
</comment>
<keyword evidence="3" id="KW-0245">EGF-like domain</keyword>
<feature type="region of interest" description="Disordered" evidence="16">
    <location>
        <begin position="804"/>
        <end position="827"/>
    </location>
</feature>
<keyword evidence="4 14" id="KW-0808">Transferase</keyword>
<keyword evidence="22" id="KW-1185">Reference proteome</keyword>
<keyword evidence="9 14" id="KW-0067">ATP-binding</keyword>
<dbReference type="SUPFAM" id="SSF56112">
    <property type="entry name" value="Protein kinase-like (PK-like)"/>
    <property type="match status" value="1"/>
</dbReference>
<dbReference type="Proteomes" id="UP000636800">
    <property type="component" value="Chromosome 11"/>
</dbReference>
<comment type="similarity">
    <text evidence="14">Belongs to the protein kinase superfamily. Ser/Thr protein kinase family.</text>
</comment>
<keyword evidence="8 14" id="KW-0418">Kinase</keyword>
<feature type="compositionally biased region" description="Low complexity" evidence="16">
    <location>
        <begin position="804"/>
        <end position="815"/>
    </location>
</feature>
<dbReference type="PROSITE" id="PS00107">
    <property type="entry name" value="PROTEIN_KINASE_ATP"/>
    <property type="match status" value="1"/>
</dbReference>
<name>A0A835UH72_VANPL</name>
<dbReference type="Pfam" id="PF01453">
    <property type="entry name" value="B_lectin"/>
    <property type="match status" value="1"/>
</dbReference>
<evidence type="ECO:0000313" key="22">
    <source>
        <dbReference type="Proteomes" id="UP000636800"/>
    </source>
</evidence>
<keyword evidence="11 17" id="KW-0472">Membrane</keyword>
<feature type="compositionally biased region" description="Polar residues" evidence="16">
    <location>
        <begin position="817"/>
        <end position="827"/>
    </location>
</feature>
<evidence type="ECO:0000259" key="20">
    <source>
        <dbReference type="PROSITE" id="PS50927"/>
    </source>
</evidence>
<keyword evidence="7 14" id="KW-0547">Nucleotide-binding</keyword>
<dbReference type="PANTHER" id="PTHR47974:SF29">
    <property type="entry name" value="RECEPTOR-LIKE SERINE_THREONINE-PROTEIN KINASE"/>
    <property type="match status" value="1"/>
</dbReference>
<keyword evidence="13" id="KW-0325">Glycoprotein</keyword>
<evidence type="ECO:0000259" key="19">
    <source>
        <dbReference type="PROSITE" id="PS50011"/>
    </source>
</evidence>
<feature type="binding site" evidence="15">
    <location>
        <position position="521"/>
    </location>
    <ligand>
        <name>ATP</name>
        <dbReference type="ChEBI" id="CHEBI:30616"/>
    </ligand>
</feature>
<dbReference type="PROSITE" id="PS50927">
    <property type="entry name" value="BULB_LECTIN"/>
    <property type="match status" value="1"/>
</dbReference>
<dbReference type="InterPro" id="IPR024171">
    <property type="entry name" value="SRK-like_kinase"/>
</dbReference>
<feature type="transmembrane region" description="Helical" evidence="17">
    <location>
        <begin position="435"/>
        <end position="458"/>
    </location>
</feature>
<feature type="domain" description="Protein kinase" evidence="19">
    <location>
        <begin position="492"/>
        <end position="775"/>
    </location>
</feature>
<keyword evidence="12" id="KW-1015">Disulfide bond</keyword>
<dbReference type="AlphaFoldDB" id="A0A835UH72"/>
<dbReference type="GO" id="GO:0051707">
    <property type="term" value="P:response to other organism"/>
    <property type="evidence" value="ECO:0007669"/>
    <property type="project" value="UniProtKB-ARBA"/>
</dbReference>
<dbReference type="InterPro" id="IPR011009">
    <property type="entry name" value="Kinase-like_dom_sf"/>
</dbReference>
<keyword evidence="6 18" id="KW-0732">Signal</keyword>
<gene>
    <name evidence="21" type="ORF">HPP92_021540</name>
</gene>